<dbReference type="Gene3D" id="2.60.40.10">
    <property type="entry name" value="Immunoglobulins"/>
    <property type="match status" value="20"/>
</dbReference>
<evidence type="ECO:0000256" key="3">
    <source>
        <dbReference type="ARBA" id="ARBA00022729"/>
    </source>
</evidence>
<dbReference type="Pfam" id="PF07691">
    <property type="entry name" value="PA14"/>
    <property type="match status" value="1"/>
</dbReference>
<evidence type="ECO:0000256" key="1">
    <source>
        <dbReference type="ARBA" id="ARBA00004613"/>
    </source>
</evidence>
<dbReference type="Proteomes" id="UP000614811">
    <property type="component" value="Unassembled WGS sequence"/>
</dbReference>
<comment type="caution">
    <text evidence="6">The sequence shown here is derived from an EMBL/GenBank/DDBJ whole genome shotgun (WGS) entry which is preliminary data.</text>
</comment>
<organism evidence="6 7">
    <name type="scientific">Arenicella chitinivorans</name>
    <dbReference type="NCBI Taxonomy" id="1329800"/>
    <lineage>
        <taxon>Bacteria</taxon>
        <taxon>Pseudomonadati</taxon>
        <taxon>Pseudomonadota</taxon>
        <taxon>Gammaproteobacteria</taxon>
        <taxon>Arenicellales</taxon>
        <taxon>Arenicellaceae</taxon>
        <taxon>Arenicella</taxon>
    </lineage>
</organism>
<reference evidence="6" key="2">
    <citation type="submission" date="2020-09" db="EMBL/GenBank/DDBJ databases">
        <authorList>
            <person name="Sun Q."/>
            <person name="Kim S."/>
        </authorList>
    </citation>
    <scope>NUCLEOTIDE SEQUENCE</scope>
    <source>
        <strain evidence="6">KCTC 12711</strain>
    </source>
</reference>
<keyword evidence="3" id="KW-0732">Signal</keyword>
<dbReference type="PANTHER" id="PTHR23303:SF15">
    <property type="entry name" value="COLOSSIN-A"/>
    <property type="match status" value="1"/>
</dbReference>
<dbReference type="PANTHER" id="PTHR23303">
    <property type="entry name" value="CARBOXYPEPTIDASE REGULATORY REGION-CONTAINING"/>
    <property type="match status" value="1"/>
</dbReference>
<comment type="subcellular location">
    <subcellularLocation>
        <location evidence="1">Secreted</location>
    </subcellularLocation>
</comment>
<protein>
    <recommendedName>
        <fullName evidence="5">PA14 domain-containing protein</fullName>
    </recommendedName>
</protein>
<dbReference type="SUPFAM" id="SSF56988">
    <property type="entry name" value="Anthrax protective antigen"/>
    <property type="match status" value="1"/>
</dbReference>
<reference evidence="6" key="1">
    <citation type="journal article" date="2014" name="Int. J. Syst. Evol. Microbiol.">
        <title>Complete genome sequence of Corynebacterium casei LMG S-19264T (=DSM 44701T), isolated from a smear-ripened cheese.</title>
        <authorList>
            <consortium name="US DOE Joint Genome Institute (JGI-PGF)"/>
            <person name="Walter F."/>
            <person name="Albersmeier A."/>
            <person name="Kalinowski J."/>
            <person name="Ruckert C."/>
        </authorList>
    </citation>
    <scope>NUCLEOTIDE SEQUENCE</scope>
    <source>
        <strain evidence="6">KCTC 12711</strain>
    </source>
</reference>
<dbReference type="InterPro" id="IPR051417">
    <property type="entry name" value="SDr/BOS_complex"/>
</dbReference>
<keyword evidence="7" id="KW-1185">Reference proteome</keyword>
<dbReference type="SUPFAM" id="SSF117074">
    <property type="entry name" value="Hypothetical protein PA1324"/>
    <property type="match status" value="20"/>
</dbReference>
<dbReference type="Pfam" id="PF17210">
    <property type="entry name" value="SdrD_B"/>
    <property type="match status" value="12"/>
</dbReference>
<accession>A0A918RX83</accession>
<sequence>MLAATALVTVGAIQDAAATEEFLVPLPGDHAQAFLEGISSTTSCTGFTAPDPDQPMNSITDFVARVNGTIIVIDHWEDGYEPDIAAVAAGSAPTQATTRIYGDGDVSNGAAPGVTVDANDVLTQGQVVVFEESINTNTQLADVEITGAAITGGGTRTRDGLDGADRIFSTETINVTRAQWAGSYDPQNVGSSQSGTLFAGAFELFPMSQWGESFTLPVGEDSGAPEFEWAGVTIMAARDGTSVSVDSNADGDFTDPGDVNAQVINRGETIEVSGRNEGASSGVGMNSGARIFSSDIVQVNILSGQECTTYASRWFTLFPDALLGNTYYEPVSTPANAATQIYLYNPSPNPITINWETNAGIQTPIVVPSNETVAQIIPTGTGAKFYTGTTATFGALTVTDENDTAHDWGHASTSDRLMGNVVQVGYAEGDDPSIDHPYNLADSVGDGLLNWGRYNGTFSSTQDNYGTVDASGTTSQVGLAGNTGTNYGMILDGFIRLEAGQYTFATTSDDGSRLFLGNNNFEVVTNDANQPPTQVTGTVNIGSAGWYPITVRYRQGGGGAELSAQWQPPGTSTLVDIPSSAFSTFEPPAAIGENGSPVWLIADNPSDPSDTQIDVCVDVRGNGGVNTDPNTGRTYDYLVTLDRLDSARLYDGGRDTPNDVPAHIDGDQSGMLAFVCDGSDAILAAAWGQDPNTASTGAPAVDVGTTVRSVSADVAFLGDTIFEDINSNGVRDPGEPGIENVTVRLYPEAGVNLGQGPGQPVTTVTDYNGSYLFSGLVNGDYVVEVISPDGWVQTADPDAENGDPVVLDSVSRPTIENANGRLDQDFGYNNNVPVGDVGDTIYQDFNGNGIQEPGEPGIPGIQVELCYFGNVATDNFSVRSYNNNAASWASSWVEAGDSGGATGGGIQITTAGELYLSDNNTSLTRQVNLSGVTGPVLNFDWRGLNGGYETNDEIDVQISSNGSGFTTIYTFEGQDIDNDSGFLSLPISPVNGDPVSIRFAVTQFVGNDERLFIDNLAVQGSICETRTTDASGNYLFTGQPEGFKTITVLNPPTGATNSDDPGGDGDSANQFTLYGTGGNLEQDFGYFFPATVIGHVYLDTNGNGVQDLGEPDLANLNVLVTDSEGNLQTVVTDANGDYTAIVPPGSTHVNIDESDPDYPTGFIQTDGTDPTVVTAVTGSTVDAGDDGYYQGNVIGDTVYLEEDGVLGTQGAGDPGLANRLVTLTPPAGVDIGAGSGASISQTTDPNGNYSFVGLPDGTYTVTVSAPSGHTQTEDPDGGNDNTSVVTVSGGVVNNAQDFGYQSNISSGFIGDRVFNDINGNGIQDAGEPGLPGITVQICGDLDGINPSPNTCRTEVTDADGDYLFGDNLTADGGSLSPLDNPLPATDPGEVYTITILNPPAGQVNTADPDGGLPHFSQVALPTGAGNLDQDFGYSSQGTVSGHLYIDSNGNGVQDSGEPNLANVDVVITDSNAVQRVVTSDSNGNYSAQVPAGTTTVNVDETDPQFPQNHIQTEGTDPTTVTAVAGTNVSAGNDGYAPTGRIGDLIFFDNGSNGTVGQYDPGIDVGVPSATVTLLPPAGVDLGNGAGQAISTTTDANGNYSFGLLPAGTYQVTVTPPSNTTQTVDPNEPGACTTCDSTSTVVIATGQVNLLQDFGYTSTVPAGEIGDRIFEDTNANGVQDPGEPGIAGIVVQLCGDLDNINATPPTCRTETTDADGDYLFGDGFAGDGTTVDNNDTPVPGTTGTEDYTITITNPPAGAVNSADPDGGSVNVAQLTLPGGVSNLDQDFGYVFVASLSGNVSQDSNGDGVGDTNLPGTVVQLYTDPNGDGNPADGVLYTQTVTDASGNYSFTGVPVGDYVVVEIDPAGLRSVNDGDVSPDAGGDAVNASVVDSYIPVSLANGEVDADNNFVDAATSSIAGKVWLDEDLDGILDTEEAGITGVTVQLVSNGVVVATIETDANGNYLFEGVIPGSYTVNVVDGTVPGGLTNTAGAGGVDPKPVTVQSGDKVRDINFGYIPSAADTGALGDRVWSDADGDGIQDPGEAGLAGVSLSLVDATGATIATTTTNSDGDYLFTGVPFGDDYTVQISPSDAALTGYSPTVGPQSEGGYTSNPVTLDAGLRVVTDLDFGFDNAATNTITDTIWVDSNGDGVLDGAERRVAGVTVDILNGSGEVVATTTSDANGEVAFSGLPDGNYTLRITDQDGKLAGYSGTTSEGRARVSDSVAVSGGQTVTDTSFGYNNPGLIAGTVYSDANSSADQESGEVGYAHVLLTLLRDLDGNGTYETTVATTRANALGEYAFDGLPAGDYQVVVTPPVGTLTEDPVGALDNVAQISLPVGGSSVNNDFGYVNAAFNPISGTVFLDTDKDGVEEAGELGIANISLALQQAAMPVIAGALDMNGDGSIDANDDGTYLGVNIIDGLADFNGDGVVNTADDGALNGATIVDGVFNTGGASSLVAVTLATTTTDANGDYTFTGLPDGSYTVSVTDNAALLAGYDITSGLDTLPATVAGAPVTDVDFGYIREEATASIAGEVFLDENGNGAAETSEYDLTGIRVYLCRAPLENAAAVCSPTHPNYIATAVTDARGEYLFESLLPAQYTLSTEPNDIPTGLAETVDPTPFGSPVSLSEGEQVTDVDFGHEPTANNGVMSGFVWVDVDNDGRYDSGEAPISGVTIQVRDAATATQANPQGDIVYTTTTAADGSWIISDFTSTGLLDTFSVHYVAADIDPNAGANLNETQPTNMPLGEYNYSPVRLLSDPDHNITNLDFGFNPNVGANLGSISGTLYSDVDQNGDYAAATDGELQGITLNLVDAGGNVIATTVTDEAGFYRFNGLPDGNYTVEISDINRVTKDLNPLEVIPTPITITGGANITDQDAGFISGTTLRSIGSRFFFDTDNDGFADDNEPGVPGVTIQCWLDADASETPNDPSIASSSVVPQPGVDNLIRTVRTDDNGEFYCTSLPAGQYIVRVIDAGDFNETEHGATVTGNVGDNFAKPWSYALTLNATEPNYLADFGVVGTNSLSGTVVVEAANLVEPDDDGILQPNELDGTPGLNADSPASGVTVVLYVEQNGQFVALVETVTDSNGDYSFDNLPDGNYRVEVMADGSPIDGYGQTGDADLVNEANPEDRVCDSPTTALCDNKSPVYALSAGNTQTGVDFAYQRNFATTPVTMNFFSASRHGDVVEFTWETSNEVGHAGFQVYARAAQEWVLLSEQLIVGAPGHVMDTRSYTFQAVSDAKWFALVDVSTQEEVVPHGPYQVGESYGENMKVPEAFDWNGIILTTPKATEVRDAVDSRLQKILQSGDFDTDAANDPADFQVRTGTE</sequence>
<evidence type="ECO:0000313" key="7">
    <source>
        <dbReference type="Proteomes" id="UP000614811"/>
    </source>
</evidence>
<dbReference type="InterPro" id="IPR033764">
    <property type="entry name" value="Sdr_B"/>
</dbReference>
<dbReference type="SMART" id="SM00758">
    <property type="entry name" value="PA14"/>
    <property type="match status" value="1"/>
</dbReference>
<evidence type="ECO:0000256" key="2">
    <source>
        <dbReference type="ARBA" id="ARBA00022525"/>
    </source>
</evidence>
<dbReference type="InterPro" id="IPR011658">
    <property type="entry name" value="PA14_dom"/>
</dbReference>
<evidence type="ECO:0000256" key="4">
    <source>
        <dbReference type="SAM" id="MobiDB-lite"/>
    </source>
</evidence>
<proteinExistence type="predicted"/>
<dbReference type="GO" id="GO:0005576">
    <property type="term" value="C:extracellular region"/>
    <property type="evidence" value="ECO:0007669"/>
    <property type="project" value="UniProtKB-SubCell"/>
</dbReference>
<evidence type="ECO:0000313" key="6">
    <source>
        <dbReference type="EMBL" id="GHA12145.1"/>
    </source>
</evidence>
<feature type="domain" description="PA14" evidence="5">
    <location>
        <begin position="443"/>
        <end position="581"/>
    </location>
</feature>
<dbReference type="EMBL" id="BMXA01000003">
    <property type="protein sequence ID" value="GHA12145.1"/>
    <property type="molecule type" value="Genomic_DNA"/>
</dbReference>
<evidence type="ECO:0000259" key="5">
    <source>
        <dbReference type="PROSITE" id="PS51820"/>
    </source>
</evidence>
<gene>
    <name evidence="6" type="ORF">GCM10008090_22520</name>
</gene>
<feature type="region of interest" description="Disordered" evidence="4">
    <location>
        <begin position="3303"/>
        <end position="3322"/>
    </location>
</feature>
<dbReference type="InterPro" id="IPR013783">
    <property type="entry name" value="Ig-like_fold"/>
</dbReference>
<name>A0A918RX83_9GAMM</name>
<keyword evidence="2" id="KW-0964">Secreted</keyword>
<dbReference type="PROSITE" id="PS51820">
    <property type="entry name" value="PA14"/>
    <property type="match status" value="1"/>
</dbReference>
<dbReference type="InterPro" id="IPR037524">
    <property type="entry name" value="PA14/GLEYA"/>
</dbReference>